<organism evidence="1">
    <name type="scientific">Cladocopium goreaui</name>
    <dbReference type="NCBI Taxonomy" id="2562237"/>
    <lineage>
        <taxon>Eukaryota</taxon>
        <taxon>Sar</taxon>
        <taxon>Alveolata</taxon>
        <taxon>Dinophyceae</taxon>
        <taxon>Suessiales</taxon>
        <taxon>Symbiodiniaceae</taxon>
        <taxon>Cladocopium</taxon>
    </lineage>
</organism>
<dbReference type="EMBL" id="CAMXCT020003240">
    <property type="protein sequence ID" value="CAL1156673.1"/>
    <property type="molecule type" value="Genomic_DNA"/>
</dbReference>
<dbReference type="AlphaFoldDB" id="A0A9P1D6E5"/>
<gene>
    <name evidence="1" type="ORF">C1SCF055_LOCUS29174</name>
</gene>
<sequence>MCVLCEVCDGMVSPPFRMFLQPGKIEDDVIRCRKGSLTDAGIHPSNKVARMQNRPDFELMRSSLRAPEVVLRINFLDLRLQSLGTPWREGSPLASRPAKCGVCFSRNRLSRGQRISGTAAKPHGGLTPRGSIVMPHPPPHRPSPKLPLCNSCEAPSERIEIQHGFQDGDRRPDPPLTTHLWWLPTGWRSLWCWRSIIILVLFLLSFKGSKTAWRFASSLALTLLTVSCMRSRSAQVEDTAAGNLPPRMDPFIPTRTGLAEIPAGHRGSS</sequence>
<reference evidence="1" key="1">
    <citation type="submission" date="2022-10" db="EMBL/GenBank/DDBJ databases">
        <authorList>
            <person name="Chen Y."/>
            <person name="Dougan E. K."/>
            <person name="Chan C."/>
            <person name="Rhodes N."/>
            <person name="Thang M."/>
        </authorList>
    </citation>
    <scope>NUCLEOTIDE SEQUENCE</scope>
</reference>
<proteinExistence type="predicted"/>
<reference evidence="2 3" key="2">
    <citation type="submission" date="2024-05" db="EMBL/GenBank/DDBJ databases">
        <authorList>
            <person name="Chen Y."/>
            <person name="Shah S."/>
            <person name="Dougan E. K."/>
            <person name="Thang M."/>
            <person name="Chan C."/>
        </authorList>
    </citation>
    <scope>NUCLEOTIDE SEQUENCE [LARGE SCALE GENOMIC DNA]</scope>
</reference>
<dbReference type="Proteomes" id="UP001152797">
    <property type="component" value="Unassembled WGS sequence"/>
</dbReference>
<evidence type="ECO:0000313" key="1">
    <source>
        <dbReference type="EMBL" id="CAI4003298.1"/>
    </source>
</evidence>
<dbReference type="EMBL" id="CAMXCT010003240">
    <property type="protein sequence ID" value="CAI4003298.1"/>
    <property type="molecule type" value="Genomic_DNA"/>
</dbReference>
<accession>A0A9P1D6E5</accession>
<evidence type="ECO:0000313" key="2">
    <source>
        <dbReference type="EMBL" id="CAL4790610.1"/>
    </source>
</evidence>
<dbReference type="EMBL" id="CAMXCT030003240">
    <property type="protein sequence ID" value="CAL4790610.1"/>
    <property type="molecule type" value="Genomic_DNA"/>
</dbReference>
<keyword evidence="3" id="KW-1185">Reference proteome</keyword>
<protein>
    <submittedName>
        <fullName evidence="1">Uncharacterized protein</fullName>
    </submittedName>
</protein>
<name>A0A9P1D6E5_9DINO</name>
<comment type="caution">
    <text evidence="1">The sequence shown here is derived from an EMBL/GenBank/DDBJ whole genome shotgun (WGS) entry which is preliminary data.</text>
</comment>
<evidence type="ECO:0000313" key="3">
    <source>
        <dbReference type="Proteomes" id="UP001152797"/>
    </source>
</evidence>